<dbReference type="STRING" id="578462.A0A0L0SND7"/>
<dbReference type="InterPro" id="IPR003511">
    <property type="entry name" value="HORMA_dom"/>
</dbReference>
<protein>
    <recommendedName>
        <fullName evidence="7">HORMA domain-containing protein</fullName>
    </recommendedName>
</protein>
<evidence type="ECO:0000256" key="3">
    <source>
        <dbReference type="ARBA" id="ARBA00022454"/>
    </source>
</evidence>
<evidence type="ECO:0000259" key="7">
    <source>
        <dbReference type="PROSITE" id="PS50815"/>
    </source>
</evidence>
<organism evidence="8 9">
    <name type="scientific">Allomyces macrogynus (strain ATCC 38327)</name>
    <name type="common">Allomyces javanicus var. macrogynus</name>
    <dbReference type="NCBI Taxonomy" id="578462"/>
    <lineage>
        <taxon>Eukaryota</taxon>
        <taxon>Fungi</taxon>
        <taxon>Fungi incertae sedis</taxon>
        <taxon>Blastocladiomycota</taxon>
        <taxon>Blastocladiomycetes</taxon>
        <taxon>Blastocladiales</taxon>
        <taxon>Blastocladiaceae</taxon>
        <taxon>Allomyces</taxon>
    </lineage>
</organism>
<keyword evidence="4" id="KW-0539">Nucleus</keyword>
<feature type="compositionally biased region" description="Pro residues" evidence="6">
    <location>
        <begin position="261"/>
        <end position="274"/>
    </location>
</feature>
<evidence type="ECO:0000256" key="2">
    <source>
        <dbReference type="ARBA" id="ARBA00004286"/>
    </source>
</evidence>
<feature type="compositionally biased region" description="Low complexity" evidence="6">
    <location>
        <begin position="244"/>
        <end position="260"/>
    </location>
</feature>
<dbReference type="OrthoDB" id="1928087at2759"/>
<dbReference type="VEuPathDB" id="FungiDB:AMAG_09090"/>
<proteinExistence type="predicted"/>
<feature type="domain" description="HORMA" evidence="7">
    <location>
        <begin position="15"/>
        <end position="231"/>
    </location>
</feature>
<evidence type="ECO:0000256" key="6">
    <source>
        <dbReference type="SAM" id="MobiDB-lite"/>
    </source>
</evidence>
<dbReference type="Gene3D" id="3.30.900.10">
    <property type="entry name" value="HORMA domain"/>
    <property type="match status" value="1"/>
</dbReference>
<feature type="region of interest" description="Disordered" evidence="6">
    <location>
        <begin position="235"/>
        <end position="321"/>
    </location>
</feature>
<dbReference type="EMBL" id="GG745343">
    <property type="protein sequence ID" value="KNE64031.1"/>
    <property type="molecule type" value="Genomic_DNA"/>
</dbReference>
<comment type="subcellular location">
    <subcellularLocation>
        <location evidence="2">Chromosome</location>
    </subcellularLocation>
    <subcellularLocation>
        <location evidence="1">Nucleus</location>
    </subcellularLocation>
</comment>
<evidence type="ECO:0000313" key="9">
    <source>
        <dbReference type="Proteomes" id="UP000054350"/>
    </source>
</evidence>
<dbReference type="GO" id="GO:0005694">
    <property type="term" value="C:chromosome"/>
    <property type="evidence" value="ECO:0007669"/>
    <property type="project" value="UniProtKB-SubCell"/>
</dbReference>
<reference evidence="8 9" key="1">
    <citation type="submission" date="2009-11" db="EMBL/GenBank/DDBJ databases">
        <title>Annotation of Allomyces macrogynus ATCC 38327.</title>
        <authorList>
            <consortium name="The Broad Institute Genome Sequencing Platform"/>
            <person name="Russ C."/>
            <person name="Cuomo C."/>
            <person name="Burger G."/>
            <person name="Gray M.W."/>
            <person name="Holland P.W.H."/>
            <person name="King N."/>
            <person name="Lang F.B.F."/>
            <person name="Roger A.J."/>
            <person name="Ruiz-Trillo I."/>
            <person name="Young S.K."/>
            <person name="Zeng Q."/>
            <person name="Gargeya S."/>
            <person name="Fitzgerald M."/>
            <person name="Haas B."/>
            <person name="Abouelleil A."/>
            <person name="Alvarado L."/>
            <person name="Arachchi H.M."/>
            <person name="Berlin A."/>
            <person name="Chapman S.B."/>
            <person name="Gearin G."/>
            <person name="Goldberg J."/>
            <person name="Griggs A."/>
            <person name="Gujja S."/>
            <person name="Hansen M."/>
            <person name="Heiman D."/>
            <person name="Howarth C."/>
            <person name="Larimer J."/>
            <person name="Lui A."/>
            <person name="MacDonald P.J.P."/>
            <person name="McCowen C."/>
            <person name="Montmayeur A."/>
            <person name="Murphy C."/>
            <person name="Neiman D."/>
            <person name="Pearson M."/>
            <person name="Priest M."/>
            <person name="Roberts A."/>
            <person name="Saif S."/>
            <person name="Shea T."/>
            <person name="Sisk P."/>
            <person name="Stolte C."/>
            <person name="Sykes S."/>
            <person name="Wortman J."/>
            <person name="Nusbaum C."/>
            <person name="Birren B."/>
        </authorList>
    </citation>
    <scope>NUCLEOTIDE SEQUENCE [LARGE SCALE GENOMIC DNA]</scope>
    <source>
        <strain evidence="8 9">ATCC 38327</strain>
    </source>
</reference>
<name>A0A0L0SND7_ALLM3</name>
<dbReference type="PANTHER" id="PTHR48225:SF7">
    <property type="entry name" value="MEIOSIS-SPECIFIC PROTEIN HOP1"/>
    <property type="match status" value="1"/>
</dbReference>
<dbReference type="InterPro" id="IPR036570">
    <property type="entry name" value="HORMA_dom_sf"/>
</dbReference>
<evidence type="ECO:0000313" key="8">
    <source>
        <dbReference type="EMBL" id="KNE64031.1"/>
    </source>
</evidence>
<dbReference type="InterPro" id="IPR051294">
    <property type="entry name" value="HORMA_MeioticProgression"/>
</dbReference>
<dbReference type="Pfam" id="PF02301">
    <property type="entry name" value="HORMA"/>
    <property type="match status" value="1"/>
</dbReference>
<evidence type="ECO:0000256" key="1">
    <source>
        <dbReference type="ARBA" id="ARBA00004123"/>
    </source>
</evidence>
<evidence type="ECO:0000256" key="5">
    <source>
        <dbReference type="ARBA" id="ARBA00023254"/>
    </source>
</evidence>
<dbReference type="PANTHER" id="PTHR48225">
    <property type="entry name" value="HORMA DOMAIN-CONTAINING PROTEIN 1"/>
    <property type="match status" value="1"/>
</dbReference>
<dbReference type="AlphaFoldDB" id="A0A0L0SND7"/>
<dbReference type="GO" id="GO:0005634">
    <property type="term" value="C:nucleus"/>
    <property type="evidence" value="ECO:0007669"/>
    <property type="project" value="UniProtKB-SubCell"/>
</dbReference>
<dbReference type="Proteomes" id="UP000054350">
    <property type="component" value="Unassembled WGS sequence"/>
</dbReference>
<reference evidence="9" key="2">
    <citation type="submission" date="2009-11" db="EMBL/GenBank/DDBJ databases">
        <title>The Genome Sequence of Allomyces macrogynus strain ATCC 38327.</title>
        <authorList>
            <consortium name="The Broad Institute Genome Sequencing Platform"/>
            <person name="Russ C."/>
            <person name="Cuomo C."/>
            <person name="Shea T."/>
            <person name="Young S.K."/>
            <person name="Zeng Q."/>
            <person name="Koehrsen M."/>
            <person name="Haas B."/>
            <person name="Borodovsky M."/>
            <person name="Guigo R."/>
            <person name="Alvarado L."/>
            <person name="Berlin A."/>
            <person name="Borenstein D."/>
            <person name="Chen Z."/>
            <person name="Engels R."/>
            <person name="Freedman E."/>
            <person name="Gellesch M."/>
            <person name="Goldberg J."/>
            <person name="Griggs A."/>
            <person name="Gujja S."/>
            <person name="Heiman D."/>
            <person name="Hepburn T."/>
            <person name="Howarth C."/>
            <person name="Jen D."/>
            <person name="Larson L."/>
            <person name="Lewis B."/>
            <person name="Mehta T."/>
            <person name="Park D."/>
            <person name="Pearson M."/>
            <person name="Roberts A."/>
            <person name="Saif S."/>
            <person name="Shenoy N."/>
            <person name="Sisk P."/>
            <person name="Stolte C."/>
            <person name="Sykes S."/>
            <person name="Walk T."/>
            <person name="White J."/>
            <person name="Yandava C."/>
            <person name="Burger G."/>
            <person name="Gray M.W."/>
            <person name="Holland P.W.H."/>
            <person name="King N."/>
            <person name="Lang F.B.F."/>
            <person name="Roger A.J."/>
            <person name="Ruiz-Trillo I."/>
            <person name="Lander E."/>
            <person name="Nusbaum C."/>
        </authorList>
    </citation>
    <scope>NUCLEOTIDE SEQUENCE [LARGE SCALE GENOMIC DNA]</scope>
    <source>
        <strain evidence="9">ATCC 38327</strain>
    </source>
</reference>
<sequence length="349" mass="37115">MTSMRTAVPRLVTATQSLAITKELVKSALAAILLRRGLYEPDQFVPLKLVGADVPSLKRDHPGNARLLQILHDGIFDALARGHLHEAMVSVYRGAKTNVLETYTLTVEYAATAAGTKRVMVATSERAPTVRIHVRRGDAAPVELGTASATTLDALRAQVARALADLDRAVASLEPLPPRCDVTMYLTYQATAPADYEPAHFITCAFPPTPPPLADDLAMMASPFHAVTMAMAARAGARPPPDAPASADLTRARQPASRPASPAPLPPPADPAPPRRARTARPVHSLSSTRFRLPASPPTGPLSSTPPSTPPRTTPSTSAPRAQLFAPRSTVQRNPHKLFDRGIGLLLAT</sequence>
<keyword evidence="3" id="KW-0158">Chromosome</keyword>
<keyword evidence="9" id="KW-1185">Reference proteome</keyword>
<evidence type="ECO:0000256" key="4">
    <source>
        <dbReference type="ARBA" id="ARBA00023242"/>
    </source>
</evidence>
<gene>
    <name evidence="8" type="ORF">AMAG_09090</name>
</gene>
<dbReference type="GO" id="GO:0051321">
    <property type="term" value="P:meiotic cell cycle"/>
    <property type="evidence" value="ECO:0007669"/>
    <property type="project" value="UniProtKB-KW"/>
</dbReference>
<accession>A0A0L0SND7</accession>
<dbReference type="PROSITE" id="PS50815">
    <property type="entry name" value="HORMA"/>
    <property type="match status" value="1"/>
</dbReference>
<keyword evidence="5" id="KW-0469">Meiosis</keyword>
<dbReference type="SUPFAM" id="SSF56019">
    <property type="entry name" value="The spindle assembly checkpoint protein mad2"/>
    <property type="match status" value="1"/>
</dbReference>